<organism evidence="3">
    <name type="scientific">Vibrio coralliilyticus</name>
    <dbReference type="NCBI Taxonomy" id="190893"/>
    <lineage>
        <taxon>Bacteria</taxon>
        <taxon>Pseudomonadati</taxon>
        <taxon>Pseudomonadota</taxon>
        <taxon>Gammaproteobacteria</taxon>
        <taxon>Vibrionales</taxon>
        <taxon>Vibrionaceae</taxon>
        <taxon>Vibrio</taxon>
    </lineage>
</organism>
<dbReference type="Gene3D" id="3.10.180.10">
    <property type="entry name" value="2,3-Dihydroxybiphenyl 1,2-Dioxygenase, domain 1"/>
    <property type="match status" value="1"/>
</dbReference>
<reference evidence="2 4" key="1">
    <citation type="submission" date="2014-10" db="EMBL/GenBank/DDBJ databases">
        <title>The Complete Genome Sequence for the Shellfish Pathogen Vibrio coralliilyticus RE98 Isolated from a Shellfish Hatchery.</title>
        <authorList>
            <person name="Richards G.P."/>
            <person name="Bono J.L."/>
            <person name="Watson M.A."/>
            <person name="Needleman D.S."/>
        </authorList>
    </citation>
    <scope>NUCLEOTIDE SEQUENCE [LARGE SCALE GENOMIC DNA]</scope>
    <source>
        <strain evidence="2 4">RE98</strain>
    </source>
</reference>
<evidence type="ECO:0000259" key="1">
    <source>
        <dbReference type="PROSITE" id="PS51819"/>
    </source>
</evidence>
<evidence type="ECO:0000313" key="2">
    <source>
        <dbReference type="EMBL" id="AIW19429.1"/>
    </source>
</evidence>
<dbReference type="PROSITE" id="PS51819">
    <property type="entry name" value="VOC"/>
    <property type="match status" value="1"/>
</dbReference>
<dbReference type="GeneID" id="93941482"/>
<dbReference type="GO" id="GO:0016829">
    <property type="term" value="F:lyase activity"/>
    <property type="evidence" value="ECO:0007669"/>
    <property type="project" value="UniProtKB-KW"/>
</dbReference>
<dbReference type="EMBL" id="CP009617">
    <property type="protein sequence ID" value="AIW19429.1"/>
    <property type="molecule type" value="Genomic_DNA"/>
</dbReference>
<gene>
    <name evidence="2" type="ORF">IX92_10320</name>
    <name evidence="3" type="ORF">TW71_03555</name>
</gene>
<evidence type="ECO:0000313" key="3">
    <source>
        <dbReference type="EMBL" id="KJY78113.1"/>
    </source>
</evidence>
<proteinExistence type="predicted"/>
<dbReference type="SUPFAM" id="SSF54593">
    <property type="entry name" value="Glyoxalase/Bleomycin resistance protein/Dihydroxybiphenyl dioxygenase"/>
    <property type="match status" value="1"/>
</dbReference>
<dbReference type="eggNOG" id="COG0346">
    <property type="taxonomic scope" value="Bacteria"/>
</dbReference>
<accession>A0A0A0SYS8</accession>
<reference evidence="3" key="2">
    <citation type="journal article" date="2015" name="BMC Genomics">
        <title>Genome mining reveals unlocked bioactive potential of marine Gram-negative bacteria.</title>
        <authorList>
            <person name="Machado H."/>
            <person name="Sonnenschein E.C."/>
            <person name="Melchiorsen J."/>
            <person name="Gram L."/>
        </authorList>
    </citation>
    <scope>NUCLEOTIDE SEQUENCE</scope>
    <source>
        <strain evidence="3">S2052</strain>
    </source>
</reference>
<feature type="domain" description="VOC" evidence="1">
    <location>
        <begin position="4"/>
        <end position="129"/>
    </location>
</feature>
<protein>
    <submittedName>
        <fullName evidence="3">Lactoylglutathione lyase</fullName>
    </submittedName>
</protein>
<dbReference type="KEGG" id="vcy:IX92_10320"/>
<sequence>MKGYVEHANIGVVDPNKTVKLLTTALPEWRIRGGGEYVNGQGETIQWCHVGDENSYIALSSTGKGEAPDWQTRFTGVKHVGIVVTDLDAMEARLAKQGYFVDHRGDEHPHRKNAYYMDDHNLQFEFIEYLSEQPEQKNDYSL</sequence>
<dbReference type="RefSeq" id="WP_006962957.1">
    <property type="nucleotide sequence ID" value="NZ_CP009617.1"/>
</dbReference>
<keyword evidence="3" id="KW-0456">Lyase</keyword>
<name>A0A0A0SYS8_9VIBR</name>
<keyword evidence="4" id="KW-1185">Reference proteome</keyword>
<dbReference type="STRING" id="190893.BA953_14055"/>
<dbReference type="AlphaFoldDB" id="A0A0A0SYS8"/>
<dbReference type="InterPro" id="IPR037523">
    <property type="entry name" value="VOC_core"/>
</dbReference>
<evidence type="ECO:0000313" key="4">
    <source>
        <dbReference type="Proteomes" id="UP000030081"/>
    </source>
</evidence>
<dbReference type="EMBL" id="JXXR01000001">
    <property type="protein sequence ID" value="KJY78113.1"/>
    <property type="molecule type" value="Genomic_DNA"/>
</dbReference>
<dbReference type="Proteomes" id="UP000030081">
    <property type="component" value="Chromosome 1"/>
</dbReference>
<dbReference type="OrthoDB" id="9179860at2"/>
<dbReference type="InterPro" id="IPR029068">
    <property type="entry name" value="Glyas_Bleomycin-R_OHBP_Dase"/>
</dbReference>